<dbReference type="RefSeq" id="WP_132369981.1">
    <property type="nucleotide sequence ID" value="NZ_SMFR01000003.1"/>
</dbReference>
<gene>
    <name evidence="1" type="ORF">DFR71_3883</name>
</gene>
<name>A0A4R1FLR3_9NOCA</name>
<reference evidence="1 2" key="1">
    <citation type="submission" date="2019-03" db="EMBL/GenBank/DDBJ databases">
        <title>Genomic Encyclopedia of Type Strains, Phase IV (KMG-IV): sequencing the most valuable type-strain genomes for metagenomic binning, comparative biology and taxonomic classification.</title>
        <authorList>
            <person name="Goeker M."/>
        </authorList>
    </citation>
    <scope>NUCLEOTIDE SEQUENCE [LARGE SCALE GENOMIC DNA]</scope>
    <source>
        <strain evidence="1 2">DSM 44684</strain>
    </source>
</reference>
<evidence type="ECO:0008006" key="3">
    <source>
        <dbReference type="Google" id="ProtNLM"/>
    </source>
</evidence>
<sequence length="151" mass="16000">MRTQTPVVGLLDSDPTDHLVTWVVGAPDTVALEHAVRINATDLRDAQQQSIRARAASDPGPPLVLLDIEVLIDISAEAARGHLHCAHHTVSTPGTTDPSITSYVGTVRGLYDLIRDLHALAIADGVVLIPLAPDPTVDLVTSRLPLLFTAA</sequence>
<evidence type="ECO:0000313" key="1">
    <source>
        <dbReference type="EMBL" id="TCJ94970.1"/>
    </source>
</evidence>
<dbReference type="OrthoDB" id="4530034at2"/>
<proteinExistence type="predicted"/>
<organism evidence="1 2">
    <name type="scientific">Nocardia alba</name>
    <dbReference type="NCBI Taxonomy" id="225051"/>
    <lineage>
        <taxon>Bacteria</taxon>
        <taxon>Bacillati</taxon>
        <taxon>Actinomycetota</taxon>
        <taxon>Actinomycetes</taxon>
        <taxon>Mycobacteriales</taxon>
        <taxon>Nocardiaceae</taxon>
        <taxon>Nocardia</taxon>
    </lineage>
</organism>
<dbReference type="Proteomes" id="UP000294856">
    <property type="component" value="Unassembled WGS sequence"/>
</dbReference>
<evidence type="ECO:0000313" key="2">
    <source>
        <dbReference type="Proteomes" id="UP000294856"/>
    </source>
</evidence>
<accession>A0A4R1FLR3</accession>
<dbReference type="AlphaFoldDB" id="A0A4R1FLR3"/>
<dbReference type="STRING" id="1210063.GCA_001612665_03541"/>
<protein>
    <recommendedName>
        <fullName evidence="3">Luciferase-like monooxygenase</fullName>
    </recommendedName>
</protein>
<dbReference type="EMBL" id="SMFR01000003">
    <property type="protein sequence ID" value="TCJ94970.1"/>
    <property type="molecule type" value="Genomic_DNA"/>
</dbReference>
<comment type="caution">
    <text evidence="1">The sequence shown here is derived from an EMBL/GenBank/DDBJ whole genome shotgun (WGS) entry which is preliminary data.</text>
</comment>
<keyword evidence="2" id="KW-1185">Reference proteome</keyword>